<evidence type="ECO:0000256" key="5">
    <source>
        <dbReference type="ARBA" id="ARBA00013229"/>
    </source>
</evidence>
<feature type="signal peptide" evidence="12">
    <location>
        <begin position="1"/>
        <end position="28"/>
    </location>
</feature>
<evidence type="ECO:0000256" key="9">
    <source>
        <dbReference type="ARBA" id="ARBA00023085"/>
    </source>
</evidence>
<feature type="domain" description="Pectinesterase catalytic" evidence="13">
    <location>
        <begin position="98"/>
        <end position="392"/>
    </location>
</feature>
<evidence type="ECO:0000313" key="15">
    <source>
        <dbReference type="Proteomes" id="UP001605036"/>
    </source>
</evidence>
<evidence type="ECO:0000256" key="6">
    <source>
        <dbReference type="ARBA" id="ARBA00022525"/>
    </source>
</evidence>
<comment type="pathway">
    <text evidence="3 12">Glycan metabolism; pectin degradation; 2-dehydro-3-deoxy-D-gluconate from pectin: step 1/5.</text>
</comment>
<feature type="chain" id="PRO_5044529393" description="Pectinesterase" evidence="12">
    <location>
        <begin position="29"/>
        <end position="471"/>
    </location>
</feature>
<evidence type="ECO:0000256" key="1">
    <source>
        <dbReference type="ARBA" id="ARBA00004196"/>
    </source>
</evidence>
<dbReference type="InterPro" id="IPR033131">
    <property type="entry name" value="Pectinesterase_Asp_AS"/>
</dbReference>
<evidence type="ECO:0000313" key="14">
    <source>
        <dbReference type="EMBL" id="KAL2609185.1"/>
    </source>
</evidence>
<evidence type="ECO:0000256" key="3">
    <source>
        <dbReference type="ARBA" id="ARBA00005184"/>
    </source>
</evidence>
<evidence type="ECO:0000256" key="2">
    <source>
        <dbReference type="ARBA" id="ARBA00004613"/>
    </source>
</evidence>
<comment type="similarity">
    <text evidence="4">Belongs to the pectinesterase family.</text>
</comment>
<dbReference type="PANTHER" id="PTHR31321">
    <property type="entry name" value="ACYL-COA THIOESTER HYDROLASE YBHC-RELATED"/>
    <property type="match status" value="1"/>
</dbReference>
<dbReference type="PROSITE" id="PS00503">
    <property type="entry name" value="PECTINESTERASE_2"/>
    <property type="match status" value="1"/>
</dbReference>
<dbReference type="GO" id="GO:0045490">
    <property type="term" value="P:pectin catabolic process"/>
    <property type="evidence" value="ECO:0007669"/>
    <property type="project" value="UniProtKB-UniRule"/>
</dbReference>
<dbReference type="GO" id="GO:0005576">
    <property type="term" value="C:extracellular region"/>
    <property type="evidence" value="ECO:0007669"/>
    <property type="project" value="UniProtKB-SubCell"/>
</dbReference>
<feature type="active site" evidence="11">
    <location>
        <position position="258"/>
    </location>
</feature>
<gene>
    <name evidence="14" type="ORF">R1flu_027758</name>
</gene>
<dbReference type="InterPro" id="IPR011050">
    <property type="entry name" value="Pectin_lyase_fold/virulence"/>
</dbReference>
<keyword evidence="15" id="KW-1185">Reference proteome</keyword>
<organism evidence="14 15">
    <name type="scientific">Riccia fluitans</name>
    <dbReference type="NCBI Taxonomy" id="41844"/>
    <lineage>
        <taxon>Eukaryota</taxon>
        <taxon>Viridiplantae</taxon>
        <taxon>Streptophyta</taxon>
        <taxon>Embryophyta</taxon>
        <taxon>Marchantiophyta</taxon>
        <taxon>Marchantiopsida</taxon>
        <taxon>Marchantiidae</taxon>
        <taxon>Marchantiales</taxon>
        <taxon>Ricciaceae</taxon>
        <taxon>Riccia</taxon>
    </lineage>
</organism>
<dbReference type="InterPro" id="IPR000070">
    <property type="entry name" value="Pectinesterase_cat"/>
</dbReference>
<evidence type="ECO:0000256" key="8">
    <source>
        <dbReference type="ARBA" id="ARBA00022801"/>
    </source>
</evidence>
<dbReference type="FunFam" id="2.160.20.10:FF:000008">
    <property type="entry name" value="Pectinesterase"/>
    <property type="match status" value="1"/>
</dbReference>
<comment type="caution">
    <text evidence="14">The sequence shown here is derived from an EMBL/GenBank/DDBJ whole genome shotgun (WGS) entry which is preliminary data.</text>
</comment>
<name>A0ABD1XJQ4_9MARC</name>
<dbReference type="EC" id="3.1.1.11" evidence="5 12"/>
<keyword evidence="8 12" id="KW-0378">Hydrolase</keyword>
<dbReference type="GO" id="GO:0030599">
    <property type="term" value="F:pectinesterase activity"/>
    <property type="evidence" value="ECO:0007669"/>
    <property type="project" value="UniProtKB-UniRule"/>
</dbReference>
<dbReference type="SUPFAM" id="SSF51126">
    <property type="entry name" value="Pectin lyase-like"/>
    <property type="match status" value="1"/>
</dbReference>
<keyword evidence="6" id="KW-0964">Secreted</keyword>
<dbReference type="Gene3D" id="2.160.20.10">
    <property type="entry name" value="Single-stranded right-handed beta-helix, Pectin lyase-like"/>
    <property type="match status" value="1"/>
</dbReference>
<dbReference type="EMBL" id="JBHFFA010000008">
    <property type="protein sequence ID" value="KAL2609185.1"/>
    <property type="molecule type" value="Genomic_DNA"/>
</dbReference>
<evidence type="ECO:0000256" key="10">
    <source>
        <dbReference type="ARBA" id="ARBA00047928"/>
    </source>
</evidence>
<dbReference type="AlphaFoldDB" id="A0ABD1XJQ4"/>
<protein>
    <recommendedName>
        <fullName evidence="5 12">Pectinesterase</fullName>
        <ecNumber evidence="5 12">3.1.1.11</ecNumber>
    </recommendedName>
</protein>
<comment type="catalytic activity">
    <reaction evidence="10 12">
        <text>[(1-&gt;4)-alpha-D-galacturonosyl methyl ester](n) + n H2O = [(1-&gt;4)-alpha-D-galacturonosyl](n) + n methanol + n H(+)</text>
        <dbReference type="Rhea" id="RHEA:22380"/>
        <dbReference type="Rhea" id="RHEA-COMP:14570"/>
        <dbReference type="Rhea" id="RHEA-COMP:14573"/>
        <dbReference type="ChEBI" id="CHEBI:15377"/>
        <dbReference type="ChEBI" id="CHEBI:15378"/>
        <dbReference type="ChEBI" id="CHEBI:17790"/>
        <dbReference type="ChEBI" id="CHEBI:140522"/>
        <dbReference type="ChEBI" id="CHEBI:140523"/>
        <dbReference type="EC" id="3.1.1.11"/>
    </reaction>
</comment>
<dbReference type="PANTHER" id="PTHR31321:SF112">
    <property type="entry name" value="PECTINESTERASE"/>
    <property type="match status" value="1"/>
</dbReference>
<keyword evidence="9 12" id="KW-0063">Aspartyl esterase</keyword>
<sequence>MERSILFIFYVSCLMFAIGSSLLQSANAFGTVAEEWCPPINFGPWLEYIRQTSDPDPTIYGMAPTESYLPTELKLPNADPQTGLRTMEGNLFISKRKIVVDKSGKGDFRTIQAAVNAVAHENRERVTIRIRPGVYKERVRIPKDKPYITFQGYPNLTIITFDSIASDVKSPKDNTTLSTFGSATVGVDAMYFFAINIIFQNSASIPPPGSVGKQAVALRISGDMAAFYNCQFLGGQDTLYDHHGRHYFENCYVEGTIDFVFGNGRSLYKNCILNALDNYGAPGSVTAQKRNPNTLDTGFSFVDSSVTGTGQVYLGRAWGNYSRVVFARTYMGDVVIPVGWDDWGIKDRERTAFYAEFNCTGPGAQTSGRAPWSRIISAKEAKPFLSSAFINGRQWLPRDYHDLINSPCSSAICGAPAKASTAIPPPGDFVPAPRDLIPPEIKPSTGFVLRKIQWRKLVMIIFVTGSLLFCI</sequence>
<comment type="subcellular location">
    <subcellularLocation>
        <location evidence="1">Cell envelope</location>
    </subcellularLocation>
    <subcellularLocation>
        <location evidence="2">Secreted</location>
    </subcellularLocation>
</comment>
<evidence type="ECO:0000259" key="13">
    <source>
        <dbReference type="Pfam" id="PF01095"/>
    </source>
</evidence>
<reference evidence="14 15" key="1">
    <citation type="submission" date="2024-09" db="EMBL/GenBank/DDBJ databases">
        <title>Chromosome-scale assembly of Riccia fluitans.</title>
        <authorList>
            <person name="Paukszto L."/>
            <person name="Sawicki J."/>
            <person name="Karawczyk K."/>
            <person name="Piernik-Szablinska J."/>
            <person name="Szczecinska M."/>
            <person name="Mazdziarz M."/>
        </authorList>
    </citation>
    <scope>NUCLEOTIDE SEQUENCE [LARGE SCALE GENOMIC DNA]</scope>
    <source>
        <strain evidence="14">Rf_01</strain>
        <tissue evidence="14">Aerial parts of the thallus</tissue>
    </source>
</reference>
<dbReference type="Proteomes" id="UP001605036">
    <property type="component" value="Unassembled WGS sequence"/>
</dbReference>
<evidence type="ECO:0000256" key="11">
    <source>
        <dbReference type="PROSITE-ProRule" id="PRU10040"/>
    </source>
</evidence>
<proteinExistence type="inferred from homology"/>
<dbReference type="Pfam" id="PF01095">
    <property type="entry name" value="Pectinesterase"/>
    <property type="match status" value="1"/>
</dbReference>
<evidence type="ECO:0000256" key="7">
    <source>
        <dbReference type="ARBA" id="ARBA00022729"/>
    </source>
</evidence>
<evidence type="ECO:0000256" key="12">
    <source>
        <dbReference type="RuleBase" id="RU000589"/>
    </source>
</evidence>
<keyword evidence="7 12" id="KW-0732">Signal</keyword>
<dbReference type="GO" id="GO:0042545">
    <property type="term" value="P:cell wall modification"/>
    <property type="evidence" value="ECO:0007669"/>
    <property type="project" value="UniProtKB-UniRule"/>
</dbReference>
<accession>A0ABD1XJQ4</accession>
<dbReference type="InterPro" id="IPR012334">
    <property type="entry name" value="Pectin_lyas_fold"/>
</dbReference>
<evidence type="ECO:0000256" key="4">
    <source>
        <dbReference type="ARBA" id="ARBA00008891"/>
    </source>
</evidence>